<dbReference type="Pfam" id="PF02368">
    <property type="entry name" value="Big_2"/>
    <property type="match status" value="2"/>
</dbReference>
<reference evidence="5 6" key="1">
    <citation type="submission" date="2024-06" db="EMBL/GenBank/DDBJ databases">
        <authorList>
            <person name="Chen R.Y."/>
        </authorList>
    </citation>
    <scope>NUCLEOTIDE SEQUENCE [LARGE SCALE GENOMIC DNA]</scope>
    <source>
        <strain evidence="5 6">D2</strain>
    </source>
</reference>
<feature type="signal peptide" evidence="2">
    <location>
        <begin position="1"/>
        <end position="19"/>
    </location>
</feature>
<dbReference type="InterPro" id="IPR008964">
    <property type="entry name" value="Invasin/intimin_cell_adhesion"/>
</dbReference>
<feature type="compositionally biased region" description="Gly residues" evidence="1">
    <location>
        <begin position="895"/>
        <end position="905"/>
    </location>
</feature>
<dbReference type="SMART" id="SM00060">
    <property type="entry name" value="FN3"/>
    <property type="match status" value="3"/>
</dbReference>
<evidence type="ECO:0000259" key="4">
    <source>
        <dbReference type="SMART" id="SM00635"/>
    </source>
</evidence>
<evidence type="ECO:0000256" key="2">
    <source>
        <dbReference type="SAM" id="SignalP"/>
    </source>
</evidence>
<dbReference type="PROSITE" id="PS50152">
    <property type="entry name" value="25A_SYNTH_3"/>
    <property type="match status" value="1"/>
</dbReference>
<protein>
    <submittedName>
        <fullName evidence="5">Ig-like domain-containing protein</fullName>
    </submittedName>
</protein>
<dbReference type="Proteomes" id="UP001467690">
    <property type="component" value="Unassembled WGS sequence"/>
</dbReference>
<feature type="domain" description="Fibronectin type-III" evidence="3">
    <location>
        <begin position="845"/>
        <end position="973"/>
    </location>
</feature>
<evidence type="ECO:0000313" key="6">
    <source>
        <dbReference type="Proteomes" id="UP001467690"/>
    </source>
</evidence>
<feature type="domain" description="BIG2" evidence="4">
    <location>
        <begin position="1044"/>
        <end position="1124"/>
    </location>
</feature>
<feature type="chain" id="PRO_5046317970" evidence="2">
    <location>
        <begin position="20"/>
        <end position="1479"/>
    </location>
</feature>
<feature type="domain" description="Fibronectin type-III" evidence="3">
    <location>
        <begin position="1322"/>
        <end position="1415"/>
    </location>
</feature>
<evidence type="ECO:0000313" key="5">
    <source>
        <dbReference type="EMBL" id="MER2492734.1"/>
    </source>
</evidence>
<keyword evidence="2" id="KW-0732">Signal</keyword>
<evidence type="ECO:0000256" key="1">
    <source>
        <dbReference type="SAM" id="MobiDB-lite"/>
    </source>
</evidence>
<feature type="domain" description="Fibronectin type-III" evidence="3">
    <location>
        <begin position="1071"/>
        <end position="1197"/>
    </location>
</feature>
<dbReference type="InterPro" id="IPR013320">
    <property type="entry name" value="ConA-like_dom_sf"/>
</dbReference>
<dbReference type="InterPro" id="IPR003343">
    <property type="entry name" value="Big_2"/>
</dbReference>
<comment type="caution">
    <text evidence="5">The sequence shown here is derived from an EMBL/GenBank/DDBJ whole genome shotgun (WGS) entry which is preliminary data.</text>
</comment>
<dbReference type="SUPFAM" id="SSF49373">
    <property type="entry name" value="Invasin/intimin cell-adhesion fragments"/>
    <property type="match status" value="2"/>
</dbReference>
<keyword evidence="6" id="KW-1185">Reference proteome</keyword>
<dbReference type="RefSeq" id="WP_350402201.1">
    <property type="nucleotide sequence ID" value="NZ_JBELOE010000228.1"/>
</dbReference>
<dbReference type="InterPro" id="IPR008979">
    <property type="entry name" value="Galactose-bd-like_sf"/>
</dbReference>
<dbReference type="SUPFAM" id="SSF49899">
    <property type="entry name" value="Concanavalin A-like lectins/glucanases"/>
    <property type="match status" value="1"/>
</dbReference>
<organism evidence="5 6">
    <name type="scientific">Catenovulum sediminis</name>
    <dbReference type="NCBI Taxonomy" id="1740262"/>
    <lineage>
        <taxon>Bacteria</taxon>
        <taxon>Pseudomonadati</taxon>
        <taxon>Pseudomonadota</taxon>
        <taxon>Gammaproteobacteria</taxon>
        <taxon>Alteromonadales</taxon>
        <taxon>Alteromonadaceae</taxon>
        <taxon>Catenovulum</taxon>
    </lineage>
</organism>
<evidence type="ECO:0000259" key="3">
    <source>
        <dbReference type="SMART" id="SM00060"/>
    </source>
</evidence>
<sequence length="1479" mass="159711">MKIIKSVSLLALISFQASAVPERPTIDRDVHMHETIQGEPQYIAPTIPPLQTSADGRIGVAHRPQNLRTDARVAFRLLVPEKLNAPFMNSAAGTEILAFPNQDAPNQATIPTGQILGSGGQAHAGLCDATLAPDNPGRNNPYACNANGVEQNNGVFDCYDLTLIRGSGNNGNASRTIYGIDVRVRVQNPKTVNAQISDVTVTNQTTGPTIPGLASFFEPTITSDGRMMVMRVGNNSNYTWYDNNGNQRNNGHSDITYIVPENIDNPAYGPCDVRQWQASDIRPMAHAPYDDTINTRYGLAMQPFRDSEGDLIGENYEFGSYPWMDKDGANIAFTGYFDSINNFTSRTGIQPSCVAGEPCGNNYEEGANFQGRSMMGLWTRGKMVVLDNQLNHTDFMLTQQRNFNLYDDGTPKRVGMGRQREYSDMPASNSANTNFFDTNEHRFNYHFNMRPVTPADVTWLMSTGRSTDEVKFDDYLNPNSFINANMTYAVNVADNNARGEYHNHIQNAATGGRPNLNGVVPNTEWLIPDRGRLLSNVNNSDARVEPISNGGIHGKGLWLDGQNDGIEFTIQAQSRNVLASNWYYSIFVDPRSVAGTRNLISFPDGSEIRLRGNDQIVFFNAAGAQLHVINSPIDISANAWSHIAFQLTNANSTIQTYVNGMVIDTYNTNNNLALFQLTPGDLLVGQGDANGFRGWIDDFKILAEQVNAEVACNHANGTLVGVLGNAANVWQNMANSYPASTHNQITNVLDANNEPSFNQYVCYHDYTADYAAHLGNIPNGLISVRESINFPEGPLLRNQPRPDSSQNAFCLSCHTEPANERPTLSVAALTFNANVDAPEDPRRQPMQPDPLVFGNIPANWLGQGMPAQAFVAPANGFNIDNLLLEDGQLDDNNGGNNGGDTGGNNDGNNGSDFPQPGENGWTTNGNTNVINDNGNSNVAHIDGAGSFNYNVALSGNTNYTLTVMARVANNGQSFWLGVTDLTTSTTLANTLISNTNYQLQTLTFTTADYNGDRNHNIFIWNNAGGDYYAHNFALEEQTSTGPVAPNQVELTSPVTELTVNETAQLTASVLPANTTDASVSYSSSNSALLSVNASGVITAHATSTAQDVTITATSDADPSLSDSVTIRVNPVNLITNSSFTNNTNGWTLNGAASAQNDNGNNVAFVDGAGSFNYNITLAANTQYTLTVRARVGNQGDSFYLGVTDISNANSPNNLVSTSVTNTGYQTHTLTFTTAGSARLHNIFIWNNDGGDYYADDFVLVEGEQLSLPTNITLTSPQAELTIGNTLQLNADITPNNVDDDTVIYQSSDTNIATVNSNGEVMAIAQGNVTITATTVNNLSATVVINIVTNNLIDNPDFSNGATGWTLNGAASVQNDNGNNVAFVDGAGSFNYNITLAANTQYTLTVRARVANNGQSFWLGVTDLSTGTTLDNELVTNSGGYQVHTLTFTTGNSERTHNIFMWNNQGGDYYADDFTLAADN</sequence>
<name>A0ABV1RIM2_9ALTE</name>
<proteinExistence type="predicted"/>
<dbReference type="Gene3D" id="2.60.40.1080">
    <property type="match status" value="2"/>
</dbReference>
<feature type="region of interest" description="Disordered" evidence="1">
    <location>
        <begin position="888"/>
        <end position="931"/>
    </location>
</feature>
<feature type="domain" description="BIG2" evidence="4">
    <location>
        <begin position="1267"/>
        <end position="1344"/>
    </location>
</feature>
<dbReference type="EMBL" id="JBELOE010000228">
    <property type="protein sequence ID" value="MER2492734.1"/>
    <property type="molecule type" value="Genomic_DNA"/>
</dbReference>
<dbReference type="Gene3D" id="2.60.120.200">
    <property type="match status" value="1"/>
</dbReference>
<gene>
    <name evidence="5" type="ORF">ABS311_12685</name>
</gene>
<dbReference type="Gene3D" id="2.60.120.260">
    <property type="entry name" value="Galactose-binding domain-like"/>
    <property type="match status" value="3"/>
</dbReference>
<accession>A0ABV1RIM2</accession>
<dbReference type="SMART" id="SM00635">
    <property type="entry name" value="BID_2"/>
    <property type="match status" value="2"/>
</dbReference>
<feature type="compositionally biased region" description="Low complexity" evidence="1">
    <location>
        <begin position="917"/>
        <end position="931"/>
    </location>
</feature>
<dbReference type="SUPFAM" id="SSF49785">
    <property type="entry name" value="Galactose-binding domain-like"/>
    <property type="match status" value="2"/>
</dbReference>
<dbReference type="InterPro" id="IPR003961">
    <property type="entry name" value="FN3_dom"/>
</dbReference>